<protein>
    <submittedName>
        <fullName evidence="1">Uncharacterized protein</fullName>
    </submittedName>
</protein>
<comment type="caution">
    <text evidence="1">The sequence shown here is derived from an EMBL/GenBank/DDBJ whole genome shotgun (WGS) entry which is preliminary data.</text>
</comment>
<sequence length="287" mass="31103">MDLAAAAETTTPVTQAPAPVSAPAWTWLGVTTDDPNTATAAQVEALAALPRRVTLRVVLDQGTEPADYVDSVRKLAAVSDVMALPLDSSDMARLTPAEAGARARRYMEALGESVPVWEVGNEVNGDWVGADPVGKIAATFDAARAYGKKTALTFYYENPATPGHAMLPWIDANIPAGHRLRTGLDYVLVSYYEDQNRGHRLSQEEIDAIFSGLARRFPNAKVGFGEFGWGRRIPADAATRAELIERFHGTTSSEPAFVGGGFYWHFRQTMSPRSKPDFALLQRLAAP</sequence>
<dbReference type="RefSeq" id="WP_187078529.1">
    <property type="nucleotide sequence ID" value="NZ_JACORT010000012.1"/>
</dbReference>
<evidence type="ECO:0000313" key="2">
    <source>
        <dbReference type="Proteomes" id="UP000608513"/>
    </source>
</evidence>
<dbReference type="InterPro" id="IPR018247">
    <property type="entry name" value="EF_Hand_1_Ca_BS"/>
</dbReference>
<dbReference type="SUPFAM" id="SSF51445">
    <property type="entry name" value="(Trans)glycosidases"/>
    <property type="match status" value="1"/>
</dbReference>
<dbReference type="EMBL" id="JACORT010000012">
    <property type="protein sequence ID" value="MBC5785787.1"/>
    <property type="molecule type" value="Genomic_DNA"/>
</dbReference>
<dbReference type="PROSITE" id="PS00018">
    <property type="entry name" value="EF_HAND_1"/>
    <property type="match status" value="1"/>
</dbReference>
<dbReference type="Gene3D" id="3.20.20.80">
    <property type="entry name" value="Glycosidases"/>
    <property type="match status" value="1"/>
</dbReference>
<dbReference type="AlphaFoldDB" id="A0A923SHD1"/>
<organism evidence="1 2">
    <name type="scientific">Ramlibacter cellulosilyticus</name>
    <dbReference type="NCBI Taxonomy" id="2764187"/>
    <lineage>
        <taxon>Bacteria</taxon>
        <taxon>Pseudomonadati</taxon>
        <taxon>Pseudomonadota</taxon>
        <taxon>Betaproteobacteria</taxon>
        <taxon>Burkholderiales</taxon>
        <taxon>Comamonadaceae</taxon>
        <taxon>Ramlibacter</taxon>
    </lineage>
</organism>
<accession>A0A923SHD1</accession>
<proteinExistence type="predicted"/>
<name>A0A923SHD1_9BURK</name>
<keyword evidence="2" id="KW-1185">Reference proteome</keyword>
<dbReference type="Proteomes" id="UP000608513">
    <property type="component" value="Unassembled WGS sequence"/>
</dbReference>
<reference evidence="1" key="1">
    <citation type="submission" date="2020-08" db="EMBL/GenBank/DDBJ databases">
        <title>Ramlibacter sp. USB13 16S ribosomal RNA gene genome sequencing and assembly.</title>
        <authorList>
            <person name="Kang M."/>
        </authorList>
    </citation>
    <scope>NUCLEOTIDE SEQUENCE</scope>
    <source>
        <strain evidence="1">USB13</strain>
    </source>
</reference>
<evidence type="ECO:0000313" key="1">
    <source>
        <dbReference type="EMBL" id="MBC5785787.1"/>
    </source>
</evidence>
<gene>
    <name evidence="1" type="ORF">H8N03_22800</name>
</gene>
<dbReference type="InterPro" id="IPR017853">
    <property type="entry name" value="GH"/>
</dbReference>